<sequence length="205" mass="22610">MRRETGAAPGGTGAERELERRLLLATPADTVRGMFFRSVLEVMRELGDAVSMERCVEACGERRFVDFSRYPASTFLRLLWTASRLLGNGYGDFEGALRALGRRGATDFFASSTGRPLQSLLMGNPKRLVDSLPMAYAVASSNGGQCSVTWEESRRVRVLFDHDFLPSAYVEGALTAALEVMGARDPRVRGRMLGPLSCEYSLTWV</sequence>
<organism evidence="1 2">
    <name type="scientific">Archangium minus</name>
    <dbReference type="NCBI Taxonomy" id="83450"/>
    <lineage>
        <taxon>Bacteria</taxon>
        <taxon>Pseudomonadati</taxon>
        <taxon>Myxococcota</taxon>
        <taxon>Myxococcia</taxon>
        <taxon>Myxococcales</taxon>
        <taxon>Cystobacterineae</taxon>
        <taxon>Archangiaceae</taxon>
        <taxon>Archangium</taxon>
    </lineage>
</organism>
<reference evidence="1 2" key="1">
    <citation type="submission" date="2019-08" db="EMBL/GenBank/DDBJ databases">
        <title>Archangium and Cystobacter genomes.</title>
        <authorList>
            <person name="Chen I.-C.K."/>
            <person name="Wielgoss S."/>
        </authorList>
    </citation>
    <scope>NUCLEOTIDE SEQUENCE [LARGE SCALE GENOMIC DNA]</scope>
    <source>
        <strain evidence="1 2">Cbm 6</strain>
    </source>
</reference>
<protein>
    <submittedName>
        <fullName evidence="1">DUF2378 family protein</fullName>
    </submittedName>
</protein>
<name>A0ABY9WWP2_9BACT</name>
<dbReference type="Proteomes" id="UP001611383">
    <property type="component" value="Chromosome"/>
</dbReference>
<dbReference type="InterPro" id="IPR011751">
    <property type="entry name" value="Mxa_paralog_2265"/>
</dbReference>
<accession>A0ABY9WWP2</accession>
<dbReference type="RefSeq" id="WP_395804021.1">
    <property type="nucleotide sequence ID" value="NZ_CP043494.1"/>
</dbReference>
<keyword evidence="2" id="KW-1185">Reference proteome</keyword>
<evidence type="ECO:0000313" key="2">
    <source>
        <dbReference type="Proteomes" id="UP001611383"/>
    </source>
</evidence>
<dbReference type="EMBL" id="CP043494">
    <property type="protein sequence ID" value="WNG47549.1"/>
    <property type="molecule type" value="Genomic_DNA"/>
</dbReference>
<gene>
    <name evidence="1" type="ORF">F0U60_28080</name>
</gene>
<dbReference type="NCBIfam" id="TIGR02265">
    <property type="entry name" value="Mxa_TIGR02265"/>
    <property type="match status" value="1"/>
</dbReference>
<dbReference type="Pfam" id="PF09536">
    <property type="entry name" value="DUF2378"/>
    <property type="match status" value="1"/>
</dbReference>
<evidence type="ECO:0000313" key="1">
    <source>
        <dbReference type="EMBL" id="WNG47549.1"/>
    </source>
</evidence>
<proteinExistence type="predicted"/>